<dbReference type="Pfam" id="PF00917">
    <property type="entry name" value="MATH"/>
    <property type="match status" value="1"/>
</dbReference>
<dbReference type="InterPro" id="IPR052664">
    <property type="entry name" value="BTB-MATH_domain_protein"/>
</dbReference>
<dbReference type="Pfam" id="PF00651">
    <property type="entry name" value="BTB"/>
    <property type="match status" value="1"/>
</dbReference>
<dbReference type="RefSeq" id="XP_053590546.1">
    <property type="nucleotide sequence ID" value="XM_053726352.1"/>
</dbReference>
<sequence>MSTAVKEFVLTYVMENISTLKENERFFGPIDHFNVPWRIGCVRAGGFFSFYVFCDRPKDFGEWAINTGITFELISATGKSFKKTGKDCNYGTSRQFSSWGFSQFVQWETMEKEYAMNDRLVVQAHVVIEKITGIETPKIRHFDESRKILSDVTLIVEDKKFYVSKMILAVQSSYFNSMFYGEFQESKKSEITLVGVNAEDFHYFLELLYLEPTLTNSNVEGVLVLADMYEARNATRLCEEFLIGKSKDSLRNKLAISMKFQLDDLKKHCVESLKSKADIRAVLGSSDGEPKFDSSITNYLLEKTFSLPE</sequence>
<accession>A0A6A5HKP3</accession>
<dbReference type="CTD" id="9804684"/>
<dbReference type="GeneID" id="9804684"/>
<evidence type="ECO:0000313" key="5">
    <source>
        <dbReference type="EMBL" id="KAF1767705.1"/>
    </source>
</evidence>
<dbReference type="Gene3D" id="3.30.710.10">
    <property type="entry name" value="Potassium Channel Kv1.1, Chain A"/>
    <property type="match status" value="1"/>
</dbReference>
<proteinExistence type="predicted"/>
<evidence type="ECO:0000259" key="1">
    <source>
        <dbReference type="PROSITE" id="PS50097"/>
    </source>
</evidence>
<dbReference type="SMART" id="SM00225">
    <property type="entry name" value="BTB"/>
    <property type="match status" value="1"/>
</dbReference>
<dbReference type="InterPro" id="IPR011333">
    <property type="entry name" value="SKP1/BTB/POZ_sf"/>
</dbReference>
<dbReference type="SMART" id="SM00061">
    <property type="entry name" value="MATH"/>
    <property type="match status" value="1"/>
</dbReference>
<dbReference type="CDD" id="cd00121">
    <property type="entry name" value="MATH"/>
    <property type="match status" value="1"/>
</dbReference>
<comment type="caution">
    <text evidence="4">The sequence shown here is derived from an EMBL/GenBank/DDBJ whole genome shotgun (WGS) entry which is preliminary data.</text>
</comment>
<dbReference type="Proteomes" id="UP000483820">
    <property type="component" value="Chromosome II"/>
</dbReference>
<evidence type="ECO:0000313" key="3">
    <source>
        <dbReference type="EMBL" id="KAF1767697.1"/>
    </source>
</evidence>
<protein>
    <recommendedName>
        <fullName evidence="7">BTB domain-containing protein</fullName>
    </recommendedName>
</protein>
<dbReference type="EMBL" id="WUAV01000002">
    <property type="protein sequence ID" value="KAF1767701.1"/>
    <property type="molecule type" value="Genomic_DNA"/>
</dbReference>
<reference evidence="4 6" key="1">
    <citation type="submission" date="2019-12" db="EMBL/GenBank/DDBJ databases">
        <title>Chromosome-level assembly of the Caenorhabditis remanei genome.</title>
        <authorList>
            <person name="Teterina A.A."/>
            <person name="Willis J.H."/>
            <person name="Phillips P.C."/>
        </authorList>
    </citation>
    <scope>NUCLEOTIDE SEQUENCE [LARGE SCALE GENOMIC DNA]</scope>
    <source>
        <strain evidence="4 6">PX506</strain>
        <tissue evidence="4">Whole organism</tissue>
    </source>
</reference>
<evidence type="ECO:0008006" key="7">
    <source>
        <dbReference type="Google" id="ProtNLM"/>
    </source>
</evidence>
<evidence type="ECO:0000259" key="2">
    <source>
        <dbReference type="PROSITE" id="PS50144"/>
    </source>
</evidence>
<dbReference type="KEGG" id="crq:GCK72_007656"/>
<evidence type="ECO:0000313" key="4">
    <source>
        <dbReference type="EMBL" id="KAF1767701.1"/>
    </source>
</evidence>
<dbReference type="Gene3D" id="2.60.210.10">
    <property type="entry name" value="Apoptosis, Tumor Necrosis Factor Receptor Associated Protein 2, Chain A"/>
    <property type="match status" value="1"/>
</dbReference>
<gene>
    <name evidence="3" type="ORF">GCK72_007656</name>
    <name evidence="4" type="ORF">GCK72_007660</name>
    <name evidence="5" type="ORF">GCK72_007664</name>
</gene>
<dbReference type="PANTHER" id="PTHR22743:SF165">
    <property type="entry name" value="BTB AND MATH DOMAIN CONTAINING-RELATED"/>
    <property type="match status" value="1"/>
</dbReference>
<dbReference type="InterPro" id="IPR000210">
    <property type="entry name" value="BTB/POZ_dom"/>
</dbReference>
<dbReference type="CDD" id="cd18186">
    <property type="entry name" value="BTB_POZ_ZBTB_KLHL-like"/>
    <property type="match status" value="1"/>
</dbReference>
<name>A0A6A5HKP3_CAERE</name>
<evidence type="ECO:0000313" key="6">
    <source>
        <dbReference type="Proteomes" id="UP000483820"/>
    </source>
</evidence>
<feature type="domain" description="MATH" evidence="2">
    <location>
        <begin position="7"/>
        <end position="126"/>
    </location>
</feature>
<dbReference type="InterPro" id="IPR008974">
    <property type="entry name" value="TRAF-like"/>
</dbReference>
<dbReference type="InterPro" id="IPR002083">
    <property type="entry name" value="MATH/TRAF_dom"/>
</dbReference>
<dbReference type="EMBL" id="WUAV01000002">
    <property type="protein sequence ID" value="KAF1767705.1"/>
    <property type="molecule type" value="Genomic_DNA"/>
</dbReference>
<dbReference type="EMBL" id="WUAV01000002">
    <property type="protein sequence ID" value="KAF1767697.1"/>
    <property type="molecule type" value="Genomic_DNA"/>
</dbReference>
<dbReference type="PROSITE" id="PS50097">
    <property type="entry name" value="BTB"/>
    <property type="match status" value="1"/>
</dbReference>
<feature type="domain" description="BTB" evidence="1">
    <location>
        <begin position="150"/>
        <end position="209"/>
    </location>
</feature>
<dbReference type="PANTHER" id="PTHR22743">
    <property type="entry name" value="MEPRIN/TRAF-LIKE MATH FAMILY-C.ELEGANS"/>
    <property type="match status" value="1"/>
</dbReference>
<dbReference type="AlphaFoldDB" id="A0A6A5HKP3"/>
<dbReference type="SUPFAM" id="SSF49599">
    <property type="entry name" value="TRAF domain-like"/>
    <property type="match status" value="1"/>
</dbReference>
<organism evidence="4 6">
    <name type="scientific">Caenorhabditis remanei</name>
    <name type="common">Caenorhabditis vulgaris</name>
    <dbReference type="NCBI Taxonomy" id="31234"/>
    <lineage>
        <taxon>Eukaryota</taxon>
        <taxon>Metazoa</taxon>
        <taxon>Ecdysozoa</taxon>
        <taxon>Nematoda</taxon>
        <taxon>Chromadorea</taxon>
        <taxon>Rhabditida</taxon>
        <taxon>Rhabditina</taxon>
        <taxon>Rhabditomorpha</taxon>
        <taxon>Rhabditoidea</taxon>
        <taxon>Rhabditidae</taxon>
        <taxon>Peloderinae</taxon>
        <taxon>Caenorhabditis</taxon>
    </lineage>
</organism>
<dbReference type="SUPFAM" id="SSF54695">
    <property type="entry name" value="POZ domain"/>
    <property type="match status" value="1"/>
</dbReference>
<dbReference type="PROSITE" id="PS50144">
    <property type="entry name" value="MATH"/>
    <property type="match status" value="1"/>
</dbReference>